<evidence type="ECO:0000256" key="1">
    <source>
        <dbReference type="SAM" id="MobiDB-lite"/>
    </source>
</evidence>
<dbReference type="PROSITE" id="PS51257">
    <property type="entry name" value="PROKAR_LIPOPROTEIN"/>
    <property type="match status" value="1"/>
</dbReference>
<dbReference type="eggNOG" id="COG3595">
    <property type="taxonomic scope" value="Bacteria"/>
</dbReference>
<dbReference type="OrthoDB" id="2823774at2"/>
<dbReference type="KEGG" id="pta:HPL003_05990"/>
<protein>
    <recommendedName>
        <fullName evidence="3">DUF4097 domain-containing protein</fullName>
    </recommendedName>
</protein>
<evidence type="ECO:0000313" key="5">
    <source>
        <dbReference type="Proteomes" id="UP000005876"/>
    </source>
</evidence>
<feature type="chain" id="PRO_5039328867" description="DUF4097 domain-containing protein" evidence="2">
    <location>
        <begin position="27"/>
        <end position="263"/>
    </location>
</feature>
<feature type="signal peptide" evidence="2">
    <location>
        <begin position="1"/>
        <end position="26"/>
    </location>
</feature>
<sequence>MKNWRNKGITLLCVSMLVVIVAGCNSDSDAKSEVKTFNSDNIKEIYVQTDSQNIELSRSSNEQIEVRSTDKGVTTAEEGGSLKVNAPESSSVFNPKTTTVYVALPNQLYEKVNLTTKSGKITGKDSKTKELNVSGDSGSIDINGFEGEKIVTHMSAGDINLVGISGGMEASADTGNINISHQGEIGQDSSVRSNSGGIEVKLDPAPSSLSINAVTNSGKIESSLKSSSGPSGSDKELHAQIGKVTDGSPVLSLETSSGTIVIK</sequence>
<dbReference type="Pfam" id="PF13349">
    <property type="entry name" value="DUF4097"/>
    <property type="match status" value="1"/>
</dbReference>
<evidence type="ECO:0000256" key="2">
    <source>
        <dbReference type="SAM" id="SignalP"/>
    </source>
</evidence>
<dbReference type="Proteomes" id="UP000005876">
    <property type="component" value="Chromosome"/>
</dbReference>
<feature type="domain" description="DUF4097" evidence="3">
    <location>
        <begin position="110"/>
        <end position="262"/>
    </location>
</feature>
<organism evidence="4 5">
    <name type="scientific">Paenibacillus terrae (strain HPL-003)</name>
    <dbReference type="NCBI Taxonomy" id="985665"/>
    <lineage>
        <taxon>Bacteria</taxon>
        <taxon>Bacillati</taxon>
        <taxon>Bacillota</taxon>
        <taxon>Bacilli</taxon>
        <taxon>Bacillales</taxon>
        <taxon>Paenibacillaceae</taxon>
        <taxon>Paenibacillus</taxon>
    </lineage>
</organism>
<gene>
    <name evidence="4" type="ordered locus">HPL003_05990</name>
</gene>
<proteinExistence type="predicted"/>
<reference key="2">
    <citation type="submission" date="2011-11" db="EMBL/GenBank/DDBJ databases">
        <authorList>
            <person name="Shin S.H."/>
            <person name="Kim S."/>
            <person name="Kim J.Y."/>
        </authorList>
    </citation>
    <scope>NUCLEOTIDE SEQUENCE</scope>
    <source>
        <strain>HPL-003</strain>
    </source>
</reference>
<dbReference type="HOGENOM" id="CLU_1057056_0_0_9"/>
<dbReference type="EMBL" id="CP003107">
    <property type="protein sequence ID" value="AET57963.1"/>
    <property type="molecule type" value="Genomic_DNA"/>
</dbReference>
<name>G7VZV2_PAETH</name>
<dbReference type="STRING" id="985665.HPL003_05990"/>
<evidence type="ECO:0000313" key="4">
    <source>
        <dbReference type="EMBL" id="AET57963.1"/>
    </source>
</evidence>
<dbReference type="AlphaFoldDB" id="G7VZV2"/>
<reference evidence="5" key="1">
    <citation type="submission" date="2011-11" db="EMBL/GenBank/DDBJ databases">
        <title>Complete sequence of Paenibacillus terrae HPL-003.</title>
        <authorList>
            <person name="Shin S.H."/>
            <person name="Kim S."/>
            <person name="Kim J.Y."/>
        </authorList>
    </citation>
    <scope>NUCLEOTIDE SEQUENCE [LARGE SCALE GENOMIC DNA]</scope>
    <source>
        <strain evidence="5">HPL-003</strain>
    </source>
</reference>
<keyword evidence="2" id="KW-0732">Signal</keyword>
<reference evidence="4 5" key="3">
    <citation type="journal article" date="2012" name="J. Bacteriol.">
        <title>Genome Sequence of Paenibacillus terrae HPL-003, a Xylanase-Producing Bacterium Isolated from Soil Found in Forest Residue.</title>
        <authorList>
            <person name="Shin S.H."/>
            <person name="Kim S."/>
            <person name="Kim J.Y."/>
            <person name="Song H.Y."/>
            <person name="Cho S.J."/>
            <person name="Kim D.R."/>
            <person name="Lee K.I."/>
            <person name="Lim H.K."/>
            <person name="Park N.J."/>
            <person name="Hwang I.T."/>
            <person name="Yang K.S."/>
        </authorList>
    </citation>
    <scope>NUCLEOTIDE SEQUENCE [LARGE SCALE GENOMIC DNA]</scope>
    <source>
        <strain evidence="4 5">HPL-003</strain>
    </source>
</reference>
<feature type="region of interest" description="Disordered" evidence="1">
    <location>
        <begin position="220"/>
        <end position="243"/>
    </location>
</feature>
<evidence type="ECO:0000259" key="3">
    <source>
        <dbReference type="Pfam" id="PF13349"/>
    </source>
</evidence>
<dbReference type="RefSeq" id="WP_014278714.1">
    <property type="nucleotide sequence ID" value="NC_016641.1"/>
</dbReference>
<feature type="compositionally biased region" description="Low complexity" evidence="1">
    <location>
        <begin position="220"/>
        <end position="232"/>
    </location>
</feature>
<dbReference type="InterPro" id="IPR025164">
    <property type="entry name" value="Toastrack_DUF4097"/>
</dbReference>
<accession>G7VZV2</accession>